<dbReference type="EMBL" id="JAQMTU010000123">
    <property type="protein sequence ID" value="MDB9488635.1"/>
    <property type="molecule type" value="Genomic_DNA"/>
</dbReference>
<sequence>MEVQTVVENESIEQIHAQDVSWRFWPVVPIYPYGQRRTIRKEVIKDTIWTFDQLQGIFYVVVPIRMTVIKLKKGGLLVYAPVAPTGECTRLLNELVTEHGDVKYIILPTISGIEHKVFVGPFARRFPNAQIFVAPGQWSFPLNLPLSWLGLPDKRTRILPENSQEAPFAEDFDYAILGPIDLGLGKFAEVAFFHKRSHTLLVTDTIVSVPAEPPAIVQLDPYPLLYHAKDQAFDMVLDTPANRLKGWQRVTLFALYFSPSTLKVLTWSQIWRDAQKAPERSKKAYFGFFPFQWQENWQDSFDILRGNGRIFVAPILQRLILNRAPQETINWADKVASWDFQWIIPCHFDAPIKSEPQQFRQAFGFLETQPLGGVVSSNSYLLPEDDFKLLRDIDAGLNKLGIVPPAREKV</sequence>
<proteinExistence type="predicted"/>
<dbReference type="InterPro" id="IPR025638">
    <property type="entry name" value="DUF4336"/>
</dbReference>
<gene>
    <name evidence="1" type="ORF">PN492_19125</name>
</gene>
<dbReference type="PANTHER" id="PTHR33835">
    <property type="entry name" value="YALI0C07656P"/>
    <property type="match status" value="1"/>
</dbReference>
<evidence type="ECO:0000313" key="1">
    <source>
        <dbReference type="EMBL" id="MDB9488635.1"/>
    </source>
</evidence>
<dbReference type="PANTHER" id="PTHR33835:SF2">
    <property type="entry name" value="LYSINE-TRNA LIGASE"/>
    <property type="match status" value="1"/>
</dbReference>
<evidence type="ECO:0000313" key="2">
    <source>
        <dbReference type="Proteomes" id="UP001212123"/>
    </source>
</evidence>
<reference evidence="1 2" key="1">
    <citation type="submission" date="2023-01" db="EMBL/GenBank/DDBJ databases">
        <title>Genomes from the Australian National Cyanobacteria Reference Collection.</title>
        <authorList>
            <person name="Willis A."/>
            <person name="Lee E.M.F."/>
        </authorList>
    </citation>
    <scope>NUCLEOTIDE SEQUENCE [LARGE SCALE GENOMIC DNA]</scope>
    <source>
        <strain evidence="1 2">CS-537/01</strain>
    </source>
</reference>
<accession>A0ABT5A9J3</accession>
<keyword evidence="2" id="KW-1185">Reference proteome</keyword>
<dbReference type="Proteomes" id="UP001212123">
    <property type="component" value="Unassembled WGS sequence"/>
</dbReference>
<dbReference type="Pfam" id="PF14234">
    <property type="entry name" value="DUF4336"/>
    <property type="match status" value="1"/>
</dbReference>
<comment type="caution">
    <text evidence="1">The sequence shown here is derived from an EMBL/GenBank/DDBJ whole genome shotgun (WGS) entry which is preliminary data.</text>
</comment>
<dbReference type="RefSeq" id="WP_271806174.1">
    <property type="nucleotide sequence ID" value="NZ_JAQMTU010000123.1"/>
</dbReference>
<name>A0ABT5A9J3_9CYAN</name>
<organism evidence="1 2">
    <name type="scientific">Dolichospermum circinale CS-537/01</name>
    <dbReference type="NCBI Taxonomy" id="3021739"/>
    <lineage>
        <taxon>Bacteria</taxon>
        <taxon>Bacillati</taxon>
        <taxon>Cyanobacteriota</taxon>
        <taxon>Cyanophyceae</taxon>
        <taxon>Nostocales</taxon>
        <taxon>Aphanizomenonaceae</taxon>
        <taxon>Dolichospermum</taxon>
        <taxon>Dolichospermum circinale</taxon>
    </lineage>
</organism>
<protein>
    <submittedName>
        <fullName evidence="1">DUF4336 domain-containing protein</fullName>
    </submittedName>
</protein>